<dbReference type="InterPro" id="IPR036249">
    <property type="entry name" value="Thioredoxin-like_sf"/>
</dbReference>
<evidence type="ECO:0000259" key="4">
    <source>
        <dbReference type="PROSITE" id="PS50961"/>
    </source>
</evidence>
<dbReference type="Pfam" id="PF00567">
    <property type="entry name" value="TUDOR"/>
    <property type="match status" value="1"/>
</dbReference>
<reference evidence="6" key="1">
    <citation type="submission" date="2021-02" db="EMBL/GenBank/DDBJ databases">
        <authorList>
            <person name="Nowell W R."/>
        </authorList>
    </citation>
    <scope>NUCLEOTIDE SEQUENCE</scope>
</reference>
<evidence type="ECO:0000259" key="5">
    <source>
        <dbReference type="PROSITE" id="PS51352"/>
    </source>
</evidence>
<dbReference type="InterPro" id="IPR012677">
    <property type="entry name" value="Nucleotide-bd_a/b_plait_sf"/>
</dbReference>
<dbReference type="GO" id="GO:0003723">
    <property type="term" value="F:RNA binding"/>
    <property type="evidence" value="ECO:0007669"/>
    <property type="project" value="UniProtKB-UniRule"/>
</dbReference>
<dbReference type="InterPro" id="IPR035437">
    <property type="entry name" value="SNase_OB-fold_sf"/>
</dbReference>
<feature type="domain" description="HTH La-type RNA-binding" evidence="4">
    <location>
        <begin position="1"/>
        <end position="88"/>
    </location>
</feature>
<dbReference type="Proteomes" id="UP000663842">
    <property type="component" value="Unassembled WGS sequence"/>
</dbReference>
<evidence type="ECO:0008006" key="8">
    <source>
        <dbReference type="Google" id="ProtNLM"/>
    </source>
</evidence>
<proteinExistence type="inferred from homology"/>
<dbReference type="InterPro" id="IPR002999">
    <property type="entry name" value="Tudor"/>
</dbReference>
<gene>
    <name evidence="6" type="ORF">UXM345_LOCUS2485</name>
</gene>
<dbReference type="AlphaFoldDB" id="A0A818YUL9"/>
<comment type="caution">
    <text evidence="6">The sequence shown here is derived from an EMBL/GenBank/DDBJ whole genome shotgun (WGS) entry which is preliminary data.</text>
</comment>
<evidence type="ECO:0000256" key="3">
    <source>
        <dbReference type="PROSITE-ProRule" id="PRU00332"/>
    </source>
</evidence>
<dbReference type="InterPro" id="IPR013766">
    <property type="entry name" value="Thioredoxin_domain"/>
</dbReference>
<dbReference type="Gene3D" id="2.40.50.90">
    <property type="match status" value="1"/>
</dbReference>
<dbReference type="Pfam" id="PF00085">
    <property type="entry name" value="Thioredoxin"/>
    <property type="match status" value="1"/>
</dbReference>
<dbReference type="PROSITE" id="PS51352">
    <property type="entry name" value="THIOREDOXIN_2"/>
    <property type="match status" value="1"/>
</dbReference>
<dbReference type="PROSITE" id="PS00194">
    <property type="entry name" value="THIOREDOXIN_1"/>
    <property type="match status" value="1"/>
</dbReference>
<dbReference type="SUPFAM" id="SSF46785">
    <property type="entry name" value="Winged helix' DNA-binding domain"/>
    <property type="match status" value="1"/>
</dbReference>
<dbReference type="Gene3D" id="1.10.10.10">
    <property type="entry name" value="Winged helix-like DNA-binding domain superfamily/Winged helix DNA-binding domain"/>
    <property type="match status" value="1"/>
</dbReference>
<dbReference type="SUPFAM" id="SSF54928">
    <property type="entry name" value="RNA-binding domain, RBD"/>
    <property type="match status" value="1"/>
</dbReference>
<dbReference type="EMBL" id="CAJOBF010000151">
    <property type="protein sequence ID" value="CAF3759646.1"/>
    <property type="molecule type" value="Genomic_DNA"/>
</dbReference>
<dbReference type="InterPro" id="IPR036388">
    <property type="entry name" value="WH-like_DNA-bd_sf"/>
</dbReference>
<dbReference type="SUPFAM" id="SSF52833">
    <property type="entry name" value="Thioredoxin-like"/>
    <property type="match status" value="1"/>
</dbReference>
<evidence type="ECO:0000256" key="1">
    <source>
        <dbReference type="ARBA" id="ARBA00008987"/>
    </source>
</evidence>
<dbReference type="SUPFAM" id="SSF63748">
    <property type="entry name" value="Tudor/PWWP/MBT"/>
    <property type="match status" value="1"/>
</dbReference>
<organism evidence="6 7">
    <name type="scientific">Rotaria magnacalcarata</name>
    <dbReference type="NCBI Taxonomy" id="392030"/>
    <lineage>
        <taxon>Eukaryota</taxon>
        <taxon>Metazoa</taxon>
        <taxon>Spiralia</taxon>
        <taxon>Gnathifera</taxon>
        <taxon>Rotifera</taxon>
        <taxon>Eurotatoria</taxon>
        <taxon>Bdelloidea</taxon>
        <taxon>Philodinida</taxon>
        <taxon>Philodinidae</taxon>
        <taxon>Rotaria</taxon>
    </lineage>
</organism>
<feature type="domain" description="Thioredoxin" evidence="5">
    <location>
        <begin position="723"/>
        <end position="845"/>
    </location>
</feature>
<keyword evidence="2 3" id="KW-0694">RNA-binding</keyword>
<sequence length="845" mass="97192">MDLFYTNIVQDIETYIIDDNLNNDYTVTKYANENEGWIRIELLSRSNRLSCYNYDTIVSALSSRQSNLVELSSFQPRCIRRRCQPLTGDSIQDNRTVVVVVSGLPYDARHGELIEFFNRFHPVKEIKMFSLSNRFNGTIHLIFEATQGAIAFVSQSKLIPIIYVTNNQHKLYDGHTLVCNILNDEVNNGDIKQNVPLSFIKGKSFSTRLGNQSSHVAFNTNISLTKDNSVSILNPYCFTIQLKEDALEFNKFQREINDFYNKLDDKQYYVKPEKIRINLCVICSDLNSSENEKLWSRSQILDFDSSDNTVNLFYVDFGTWEEYVPLHRLRHITDHFHQHLVFSVTCCLANILPLNHENDQLGWTEDATEQFLAVLDQVPSEIELLSYESNGCFQATLSVINSGQHVCVNDYMVHIKKAKPFPNMANMDDESPNTNQLDKHYMRDDGSQIHPVVALYKRLGENLQQSLIESRTASISSSTMSSPSAPPPPQVYVKIVHVNIEANNNNRQNINNQGQQQLMPIVFVRYQKTILVPDFNIYTLLKMIDANIDIHTIERYALAIRYSCVHITQESHFDIFTQLSSLFDMRYSNEIALCTLDFVRYILQHYNFPINNVFLALENAKYARLHVLDLPLWFTMNNELNTSSIYVSNNTTTKINPLNDNRSPILPMSQQYSTAIRLPFSNRLINPISNKKQITMSARCLQTTIRNVQTLLTISNRRQFQTSVLRLSAHVFHVKDDEDFQKQVLDSKKPFIVDFHATWCGPCKVLEPRLEKVLTNHNKKVEAPSGDQQIKLAKVDIDNLGELSSKYNVQAVPTVVAIKNGKEISRFTGVADENRIQKMIEQLNR</sequence>
<evidence type="ECO:0000313" key="6">
    <source>
        <dbReference type="EMBL" id="CAF3759646.1"/>
    </source>
</evidence>
<dbReference type="GO" id="GO:0045454">
    <property type="term" value="P:cell redox homeostasis"/>
    <property type="evidence" value="ECO:0007669"/>
    <property type="project" value="TreeGrafter"/>
</dbReference>
<accession>A0A818YUL9</accession>
<dbReference type="InterPro" id="IPR006630">
    <property type="entry name" value="La_HTH"/>
</dbReference>
<dbReference type="PROSITE" id="PS50961">
    <property type="entry name" value="HTH_LA"/>
    <property type="match status" value="1"/>
</dbReference>
<dbReference type="PANTHER" id="PTHR43601:SF3">
    <property type="entry name" value="THIOREDOXIN, MITOCHONDRIAL"/>
    <property type="match status" value="1"/>
</dbReference>
<dbReference type="Gene3D" id="3.30.70.330">
    <property type="match status" value="1"/>
</dbReference>
<comment type="similarity">
    <text evidence="1">Belongs to the thioredoxin family.</text>
</comment>
<evidence type="ECO:0000256" key="2">
    <source>
        <dbReference type="ARBA" id="ARBA00022884"/>
    </source>
</evidence>
<dbReference type="InterPro" id="IPR035979">
    <property type="entry name" value="RBD_domain_sf"/>
</dbReference>
<dbReference type="CDD" id="cd02947">
    <property type="entry name" value="TRX_family"/>
    <property type="match status" value="1"/>
</dbReference>
<name>A0A818YUL9_9BILA</name>
<dbReference type="Gene3D" id="2.30.30.140">
    <property type="match status" value="1"/>
</dbReference>
<dbReference type="InterPro" id="IPR036390">
    <property type="entry name" value="WH_DNA-bd_sf"/>
</dbReference>
<dbReference type="Gene3D" id="3.40.30.10">
    <property type="entry name" value="Glutaredoxin"/>
    <property type="match status" value="1"/>
</dbReference>
<dbReference type="PANTHER" id="PTHR43601">
    <property type="entry name" value="THIOREDOXIN, MITOCHONDRIAL"/>
    <property type="match status" value="1"/>
</dbReference>
<dbReference type="GO" id="GO:0005739">
    <property type="term" value="C:mitochondrion"/>
    <property type="evidence" value="ECO:0007669"/>
    <property type="project" value="TreeGrafter"/>
</dbReference>
<protein>
    <recommendedName>
        <fullName evidence="8">Thioredoxin domain-containing protein</fullName>
    </recommendedName>
</protein>
<evidence type="ECO:0000313" key="7">
    <source>
        <dbReference type="Proteomes" id="UP000663842"/>
    </source>
</evidence>
<dbReference type="InterPro" id="IPR017937">
    <property type="entry name" value="Thioredoxin_CS"/>
</dbReference>